<feature type="region of interest" description="Disordered" evidence="1">
    <location>
        <begin position="287"/>
        <end position="307"/>
    </location>
</feature>
<reference evidence="3" key="1">
    <citation type="submission" date="2022-11" db="UniProtKB">
        <authorList>
            <consortium name="WormBaseParasite"/>
        </authorList>
    </citation>
    <scope>IDENTIFICATION</scope>
</reference>
<dbReference type="WBParaSite" id="PSU_v2.g9836.t1">
    <property type="protein sequence ID" value="PSU_v2.g9836.t1"/>
    <property type="gene ID" value="PSU_v2.g9836"/>
</dbReference>
<feature type="compositionally biased region" description="Gly residues" evidence="1">
    <location>
        <begin position="290"/>
        <end position="302"/>
    </location>
</feature>
<proteinExistence type="predicted"/>
<sequence length="603" mass="67860">MFENCDENQILEWIDVVFGVKQNILILLKDEEIYKCIEEVQRRQPNIDFSLIDKEIRAIFRSLFVDCLNFKGIIEIYRILLYCETHTKCSTVYWKAVTELWKKLGNENSLNLTKNKKATIYPEHESLLELVKSYEECQCEIVKDLIKNLFKTSVTVVCKCKTNSEKIEARGYTIYLSTINDKIEELMNDEIREIEINAQEDIIFDQDIYLPGKNLILIAKNRLVFLNPQVCNLSGKMAENDILISPQIGRKMGEDGLDGKDGKAGQSSGNILISAKTIEGKDNLKISLNGGNGSDGQDGGDGVDGEDGKGKDFDTVFGWAYTFSKGIKYLTLGAVPRMLDNTLREKVDKSGANHITSDSAYYLLTHTIELYGGSDGKLGGRGGINGCGGEGGKKGSYDILINGERCDNIFEICAQNGKDGRRGKPGQNGRMGLDGWDIALTAKAFGDRQEFGKMKNEKLRIIYSDYRSPDSVYVKEKDKGIGSQCYAKIISSPCERKILRDQQVEVKTDSERSAEACATKSKPIDIEAISQQQLTTAQVINVENEEEQNANSEIERYHETGRIMDFYKPLEIDNYVFKQRHHTPIIIDEKLEGSSPFWTLTLN</sequence>
<organism evidence="2 3">
    <name type="scientific">Panagrolaimus superbus</name>
    <dbReference type="NCBI Taxonomy" id="310955"/>
    <lineage>
        <taxon>Eukaryota</taxon>
        <taxon>Metazoa</taxon>
        <taxon>Ecdysozoa</taxon>
        <taxon>Nematoda</taxon>
        <taxon>Chromadorea</taxon>
        <taxon>Rhabditida</taxon>
        <taxon>Tylenchina</taxon>
        <taxon>Panagrolaimomorpha</taxon>
        <taxon>Panagrolaimoidea</taxon>
        <taxon>Panagrolaimidae</taxon>
        <taxon>Panagrolaimus</taxon>
    </lineage>
</organism>
<dbReference type="AlphaFoldDB" id="A0A914ZHQ6"/>
<evidence type="ECO:0000256" key="1">
    <source>
        <dbReference type="SAM" id="MobiDB-lite"/>
    </source>
</evidence>
<accession>A0A914ZHQ6</accession>
<evidence type="ECO:0000313" key="2">
    <source>
        <dbReference type="Proteomes" id="UP000887577"/>
    </source>
</evidence>
<dbReference type="Proteomes" id="UP000887577">
    <property type="component" value="Unplaced"/>
</dbReference>
<name>A0A914ZHQ6_9BILA</name>
<keyword evidence="2" id="KW-1185">Reference proteome</keyword>
<protein>
    <submittedName>
        <fullName evidence="3">Uncharacterized protein</fullName>
    </submittedName>
</protein>
<evidence type="ECO:0000313" key="3">
    <source>
        <dbReference type="WBParaSite" id="PSU_v2.g9836.t1"/>
    </source>
</evidence>